<comment type="caution">
    <text evidence="1">The sequence shown here is derived from an EMBL/GenBank/DDBJ whole genome shotgun (WGS) entry which is preliminary data.</text>
</comment>
<evidence type="ECO:0000313" key="2">
    <source>
        <dbReference type="Proteomes" id="UP000013988"/>
    </source>
</evidence>
<dbReference type="RefSeq" id="WP_016207410.1">
    <property type="nucleotide sequence ID" value="NZ_ASRV01000127.1"/>
</dbReference>
<sequence>MSVDKIKNIILEKMFNIIDFKKMNYLFSGHISLNDFIMQVSLEVLKDNMYESYQTKSLRQWLIDYNKELEYQSFKRTIKYTNYYKTHLIQELEYKFSENKIQELKGLELADMSTIDKRIEGYRLNEFHFMQLDNINKYELLKTIISKKICYVKKVKNAKFVELYNEIDKYYFNLKQEDVTQKRIKNMIDFYEIEKIIQLK</sequence>
<dbReference type="AlphaFoldDB" id="R9C7B9"/>
<evidence type="ECO:0000313" key="1">
    <source>
        <dbReference type="EMBL" id="EOR25264.1"/>
    </source>
</evidence>
<organism evidence="1 2">
    <name type="scientific">Clostridium sartagoforme AAU1</name>
    <dbReference type="NCBI Taxonomy" id="1202534"/>
    <lineage>
        <taxon>Bacteria</taxon>
        <taxon>Bacillati</taxon>
        <taxon>Bacillota</taxon>
        <taxon>Clostridia</taxon>
        <taxon>Eubacteriales</taxon>
        <taxon>Clostridiaceae</taxon>
        <taxon>Clostridium</taxon>
    </lineage>
</organism>
<reference evidence="1 2" key="1">
    <citation type="submission" date="2013-03" db="EMBL/GenBank/DDBJ databases">
        <title>Whole genome shotgun sequencing of Clostridium sartagoforme AAU1.</title>
        <authorList>
            <person name="Joshi C.G."/>
            <person name="Duggirala S.M."/>
            <person name="Nathani N.M."/>
            <person name="Bhatt V.D."/>
            <person name="Patel A.K."/>
            <person name="Pandya P.R."/>
            <person name="KaPatel J.A."/>
        </authorList>
    </citation>
    <scope>NUCLEOTIDE SEQUENCE [LARGE SCALE GENOMIC DNA]</scope>
    <source>
        <strain evidence="1 2">AAU1</strain>
    </source>
</reference>
<dbReference type="Proteomes" id="UP000013988">
    <property type="component" value="Unassembled WGS sequence"/>
</dbReference>
<proteinExistence type="predicted"/>
<dbReference type="EMBL" id="ASRV01000127">
    <property type="protein sequence ID" value="EOR25264.1"/>
    <property type="molecule type" value="Genomic_DNA"/>
</dbReference>
<keyword evidence="2" id="KW-1185">Reference proteome</keyword>
<protein>
    <submittedName>
        <fullName evidence="1">Uncharacterized protein</fullName>
    </submittedName>
</protein>
<dbReference type="PATRIC" id="fig|1202534.3.peg.2048"/>
<name>R9C7B9_9CLOT</name>
<accession>R9C7B9</accession>
<gene>
    <name evidence="1" type="ORF">A500_10320</name>
</gene>